<dbReference type="InterPro" id="IPR012440">
    <property type="entry name" value="DUF1641"/>
</dbReference>
<reference evidence="2" key="1">
    <citation type="submission" date="2011-02" db="EMBL/GenBank/DDBJ databases">
        <title>The complete genome of Planctomyces brasiliensis DSM 5305.</title>
        <authorList>
            <person name="Lucas S."/>
            <person name="Copeland A."/>
            <person name="Lapidus A."/>
            <person name="Bruce D."/>
            <person name="Goodwin L."/>
            <person name="Pitluck S."/>
            <person name="Kyrpides N."/>
            <person name="Mavromatis K."/>
            <person name="Pagani I."/>
            <person name="Ivanova N."/>
            <person name="Ovchinnikova G."/>
            <person name="Lu M."/>
            <person name="Detter J.C."/>
            <person name="Han C."/>
            <person name="Land M."/>
            <person name="Hauser L."/>
            <person name="Markowitz V."/>
            <person name="Cheng J.-F."/>
            <person name="Hugenholtz P."/>
            <person name="Woyke T."/>
            <person name="Wu D."/>
            <person name="Tindall B."/>
            <person name="Pomrenke H.G."/>
            <person name="Brambilla E."/>
            <person name="Klenk H.-P."/>
            <person name="Eisen J.A."/>
        </authorList>
    </citation>
    <scope>NUCLEOTIDE SEQUENCE [LARGE SCALE GENOMIC DNA]</scope>
    <source>
        <strain evidence="2">ATCC 49424 / DSM 5305 / JCM 21570 / NBRC 103401 / IFAM 1448</strain>
    </source>
</reference>
<accession>F0SPU4</accession>
<keyword evidence="2" id="KW-1185">Reference proteome</keyword>
<evidence type="ECO:0000313" key="2">
    <source>
        <dbReference type="Proteomes" id="UP000006860"/>
    </source>
</evidence>
<protein>
    <recommendedName>
        <fullName evidence="3">DUF1641 domain-containing protein</fullName>
    </recommendedName>
</protein>
<dbReference type="eggNOG" id="COG2427">
    <property type="taxonomic scope" value="Bacteria"/>
</dbReference>
<dbReference type="Pfam" id="PF07849">
    <property type="entry name" value="DUF1641"/>
    <property type="match status" value="1"/>
</dbReference>
<dbReference type="Proteomes" id="UP000006860">
    <property type="component" value="Chromosome"/>
</dbReference>
<dbReference type="STRING" id="756272.Plabr_2493"/>
<evidence type="ECO:0000313" key="1">
    <source>
        <dbReference type="EMBL" id="ADY60094.1"/>
    </source>
</evidence>
<gene>
    <name evidence="1" type="ordered locus">Plabr_2493</name>
</gene>
<dbReference type="EMBL" id="CP002546">
    <property type="protein sequence ID" value="ADY60094.1"/>
    <property type="molecule type" value="Genomic_DNA"/>
</dbReference>
<dbReference type="RefSeq" id="WP_013628818.1">
    <property type="nucleotide sequence ID" value="NC_015174.1"/>
</dbReference>
<dbReference type="HOGENOM" id="CLU_094217_0_0_0"/>
<dbReference type="KEGG" id="pbs:Plabr_2493"/>
<dbReference type="AlphaFoldDB" id="F0SPU4"/>
<dbReference type="PANTHER" id="PTHR39180:SF2">
    <property type="entry name" value="DUF1641 DOMAIN-CONTAINING PROTEIN"/>
    <property type="match status" value="1"/>
</dbReference>
<organism evidence="1 2">
    <name type="scientific">Rubinisphaera brasiliensis (strain ATCC 49424 / DSM 5305 / JCM 21570 / IAM 15109 / NBRC 103401 / IFAM 1448)</name>
    <name type="common">Planctomyces brasiliensis</name>
    <dbReference type="NCBI Taxonomy" id="756272"/>
    <lineage>
        <taxon>Bacteria</taxon>
        <taxon>Pseudomonadati</taxon>
        <taxon>Planctomycetota</taxon>
        <taxon>Planctomycetia</taxon>
        <taxon>Planctomycetales</taxon>
        <taxon>Planctomycetaceae</taxon>
        <taxon>Rubinisphaera</taxon>
    </lineage>
</organism>
<name>F0SPU4_RUBBR</name>
<proteinExistence type="predicted"/>
<dbReference type="PANTHER" id="PTHR39180">
    <property type="match status" value="1"/>
</dbReference>
<sequence>MSHSTLNEANASLAERLEQPETQAMLHRLLDRAEDLERILATTAELPNLLAVATDLFDAFAAEARQRGIDLEQRSTQLLDLFEQVTQPENLKALQQLATCLPQLAQVSQLAASSPELVATATDVFDEWASGLKADGIDLEDSVRNGLYAALYLGGKIRRQELDRLGYLLRSDVLSEHSVEAVGMAGSALSSCQQGTCEQPVPERVSLFGLLAAARDPNTQRALSFAVRFGKCFGRLLEQQHPAATDANSLSTQEES</sequence>
<evidence type="ECO:0008006" key="3">
    <source>
        <dbReference type="Google" id="ProtNLM"/>
    </source>
</evidence>
<dbReference type="OrthoDB" id="285411at2"/>